<comment type="similarity">
    <text evidence="2">Belongs to the glycosyl hydrolase 72 family.</text>
</comment>
<keyword evidence="12" id="KW-1185">Reference proteome</keyword>
<feature type="region of interest" description="Disordered" evidence="8">
    <location>
        <begin position="985"/>
        <end position="1006"/>
    </location>
</feature>
<dbReference type="GO" id="GO:0008483">
    <property type="term" value="F:transaminase activity"/>
    <property type="evidence" value="ECO:0007669"/>
    <property type="project" value="InterPro"/>
</dbReference>
<dbReference type="GO" id="GO:0034411">
    <property type="term" value="P:cell wall (1-&gt;3)-beta-D-glucan biosynthetic process"/>
    <property type="evidence" value="ECO:0007669"/>
    <property type="project" value="TreeGrafter"/>
</dbReference>
<dbReference type="NCBIfam" id="TIGR01265">
    <property type="entry name" value="tyr_nico_aTase"/>
    <property type="match status" value="1"/>
</dbReference>
<reference evidence="11" key="2">
    <citation type="journal article" date="2023" name="Microbiol Resour">
        <title>Decontamination and Annotation of the Draft Genome Sequence of the Oomycete Lagenidium giganteum ARSEF 373.</title>
        <authorList>
            <person name="Morgan W.R."/>
            <person name="Tartar A."/>
        </authorList>
    </citation>
    <scope>NUCLEOTIDE SEQUENCE</scope>
    <source>
        <strain evidence="11">ARSEF 373</strain>
    </source>
</reference>
<proteinExistence type="inferred from homology"/>
<dbReference type="PROSITE" id="PS50026">
    <property type="entry name" value="EGF_3"/>
    <property type="match status" value="1"/>
</dbReference>
<dbReference type="GO" id="GO:0042124">
    <property type="term" value="F:1,3-beta-glucanosyltransferase activity"/>
    <property type="evidence" value="ECO:0007669"/>
    <property type="project" value="TreeGrafter"/>
</dbReference>
<gene>
    <name evidence="11" type="ORF">N0F65_011585</name>
</gene>
<evidence type="ECO:0000256" key="5">
    <source>
        <dbReference type="ARBA" id="ARBA00023157"/>
    </source>
</evidence>
<dbReference type="PROSITE" id="PS00022">
    <property type="entry name" value="EGF_1"/>
    <property type="match status" value="2"/>
</dbReference>
<feature type="compositionally biased region" description="Polar residues" evidence="8">
    <location>
        <begin position="27"/>
        <end position="36"/>
    </location>
</feature>
<evidence type="ECO:0000256" key="1">
    <source>
        <dbReference type="ARBA" id="ARBA00007441"/>
    </source>
</evidence>
<dbReference type="InterPro" id="IPR015421">
    <property type="entry name" value="PyrdxlP-dep_Trfase_major"/>
</dbReference>
<feature type="transmembrane region" description="Helical" evidence="9">
    <location>
        <begin position="1652"/>
        <end position="1675"/>
    </location>
</feature>
<dbReference type="Gene3D" id="3.90.1150.10">
    <property type="entry name" value="Aspartate Aminotransferase, domain 1"/>
    <property type="match status" value="2"/>
</dbReference>
<feature type="compositionally biased region" description="Polar residues" evidence="8">
    <location>
        <begin position="1"/>
        <end position="14"/>
    </location>
</feature>
<feature type="disulfide bond" evidence="7">
    <location>
        <begin position="1623"/>
        <end position="1632"/>
    </location>
</feature>
<keyword evidence="5 7" id="KW-1015">Disulfide bond</keyword>
<keyword evidence="4" id="KW-0663">Pyridoxal phosphate</keyword>
<dbReference type="PANTHER" id="PTHR31468:SF2">
    <property type="entry name" value="1,3-BETA-GLUCANOSYLTRANSFERASE GAS1"/>
    <property type="match status" value="1"/>
</dbReference>
<evidence type="ECO:0000256" key="3">
    <source>
        <dbReference type="ARBA" id="ARBA00022729"/>
    </source>
</evidence>
<dbReference type="CDD" id="cd00609">
    <property type="entry name" value="AAT_like"/>
    <property type="match status" value="1"/>
</dbReference>
<keyword evidence="9" id="KW-0472">Membrane</keyword>
<evidence type="ECO:0000313" key="11">
    <source>
        <dbReference type="EMBL" id="DBA03226.1"/>
    </source>
</evidence>
<comment type="caution">
    <text evidence="11">The sequence shown here is derived from an EMBL/GenBank/DDBJ whole genome shotgun (WGS) entry which is preliminary data.</text>
</comment>
<comment type="similarity">
    <text evidence="1">Belongs to the class-I pyridoxal-phosphate-dependent aminotransferase family.</text>
</comment>
<dbReference type="PROSITE" id="PS00105">
    <property type="entry name" value="AA_TRANSFER_CLASS_1"/>
    <property type="match status" value="1"/>
</dbReference>
<dbReference type="EMBL" id="DAKRPA010000021">
    <property type="protein sequence ID" value="DBA03226.1"/>
    <property type="molecule type" value="Genomic_DNA"/>
</dbReference>
<dbReference type="InterPro" id="IPR015424">
    <property type="entry name" value="PyrdxlP-dep_Trfase"/>
</dbReference>
<dbReference type="Pfam" id="PF03198">
    <property type="entry name" value="Glyco_hydro_72"/>
    <property type="match status" value="3"/>
</dbReference>
<dbReference type="InterPro" id="IPR004886">
    <property type="entry name" value="Glucanosyltransferase"/>
</dbReference>
<accession>A0AAV2ZA92</accession>
<evidence type="ECO:0000259" key="10">
    <source>
        <dbReference type="PROSITE" id="PS50026"/>
    </source>
</evidence>
<sequence length="1710" mass="187023">MSQSDPPRSATTTIDVHRPTREIALREQTTTSTSPTARKMTTRTSSDAASAPSERMAKQQKVWNVPASAMSARCQNPIRKIVDNIKKPNNPGKQLIPLSLGDPTVFGNFKCPEVLVEAIVRNARSMKHGGYIHSAGTEEARAAIASHFGSEEAPLTKDDVIIGSGCSGALELALTGLLSPGKLYSDDESKTVRRVLRNIVTGDNILLPKPGFPLYQVICDTHQIECRYYNLLPDKNWEVDLDHLQSLIDDNTKAILVNNPSNPCGSVYSKVHLQKILRVAEDNKIPIVADEIYGDMVFGSNVFYPVATLTKTVPVISVGGLAKQFLIPGWRVGWIMVYDRNDILKEVRSAYFKLSQLILGANSLVQSAIPELLTPIPNSAASQSLVAFKKQYYEELEQNSAYTTQELSKVPGLHVVVPQGAMYVMVRIDTNALKDIKDDCDFTQKLLDEESVMVLPGQAFGMTNYFRVVFSAPKEVLGDAYKRIADFCQRHIARRVSGLGGNACNFSLSSVGPLSSMAGGSNSMMMKIAVVVVTTAALLMQQSAAVGVVMVRGNKMYDTSTGERFFMKGMTYEYAVSDEYYTKYSQDVIATNLKGLKFNTLRVYNINPDLKYGKFMNDMAKLGVYVLVAASPDNLDYFGDYRYASLRKDLGPDPKKKNDSGSCYPAKLLQYGKAIAKNFAQYNNTLGMIIGNEIMQKDLTAAACVKQYAADLKTWMRANSKKMRMIPIAYAAADSYYVGTDAPKELGNPDNYHTLKIQGLLCGDKMTNGMMVKSIDIYLINEYRWCASADFSEYQRFLKATQGAPIVFGFGEYGCKNKGDPARKWPMVEYMYGSSSDTKHFTDVFSGGLAYSYGEASLGTDALFPMFTGGARNFWEEPSSKPTDDYSNLKSQFDKYKITSEVAGWSSDEKCSWSPKNSVSIDSDNKRASENGWLLSCKDSSLKVADSDTWETSTRSGAPCDDDGMPCEVDLKNALDITQEDLCGGAVPSTSKSSSSSSGSNDKDVVGGGGACRTAADCSHKGECIITDGEGVCQCRSCYIGEDCSVRDLTTCNKLSNVKEAPVVVIVIAASFLLGMLIVFCTNRATLVGHSHDAGAQQHPALISTAPRPVDMHVSRWLRAAVAVATLCASVFHASVDAEGVIMIRGNKMYNSKTGERFMLKGMTYEYAVSDEYYEKNSKDVIAKTLKGLDFNTLRLYNANPDSSYKLFMNDMAALGVYVMVSASPDNDPYYGKYRYSTITKKLGPNGKVSSSGGVKTVDITNTCYPALLLEYGKKVIKNFAQYDNTLGVVIANEIMQYDLTAAACVKQYAADLKSWMMVNGNKMRVLPLAYAAADSAYGGSDVAFTKPKDPVEYHVLKMQGLLCGDKMKDGMMQQSIDIYLINEYRWCPSSPGFATYEPFLALAGAPIVIAFGEYGCKETKGKPRTWDMVPYLYDQPTKTKNFDEIWSGGLAYSYGEAKLSSDSLYPMFTGGDAEITGKPSDTATTDYTNLKDMFKAHKPYSDPADWTKDTICTWAPDPKTTVDAATNPRASKYEWIPSTCDADYMKVASNDTWITKTREGAVCSDDGSKCDVPISSEVGTTQSSICGVVYKVESGGGDCKGSNDCGENGQCIITNGKGVCKCLPCYTGASCSVKDITSCSKLSSSKTAPKMIFIGVAGFLLVMLLVFISLAIVARNRTNRMNKFGAQLKLRPPQSEEPHQRVHSSGATL</sequence>
<keyword evidence="7" id="KW-0245">EGF-like domain</keyword>
<feature type="compositionally biased region" description="Basic and acidic residues" evidence="8">
    <location>
        <begin position="15"/>
        <end position="25"/>
    </location>
</feature>
<keyword evidence="9" id="KW-1133">Transmembrane helix</keyword>
<keyword evidence="6" id="KW-0325">Glycoprotein</keyword>
<dbReference type="GO" id="GO:0030170">
    <property type="term" value="F:pyridoxal phosphate binding"/>
    <property type="evidence" value="ECO:0007669"/>
    <property type="project" value="InterPro"/>
</dbReference>
<dbReference type="SUPFAM" id="SSF51445">
    <property type="entry name" value="(Trans)glycosidases"/>
    <property type="match status" value="2"/>
</dbReference>
<dbReference type="PANTHER" id="PTHR31468">
    <property type="entry name" value="1,3-BETA-GLUCANOSYLTRANSFERASE GAS1"/>
    <property type="match status" value="1"/>
</dbReference>
<name>A0AAV2ZA92_9STRA</name>
<feature type="compositionally biased region" description="Low complexity" evidence="8">
    <location>
        <begin position="985"/>
        <end position="1000"/>
    </location>
</feature>
<evidence type="ECO:0000256" key="7">
    <source>
        <dbReference type="PROSITE-ProRule" id="PRU00076"/>
    </source>
</evidence>
<evidence type="ECO:0000256" key="4">
    <source>
        <dbReference type="ARBA" id="ARBA00022898"/>
    </source>
</evidence>
<dbReference type="SUPFAM" id="SSF53383">
    <property type="entry name" value="PLP-dependent transferases"/>
    <property type="match status" value="1"/>
</dbReference>
<dbReference type="Proteomes" id="UP001146120">
    <property type="component" value="Unassembled WGS sequence"/>
</dbReference>
<protein>
    <recommendedName>
        <fullName evidence="10">EGF-like domain-containing protein</fullName>
    </recommendedName>
</protein>
<comment type="caution">
    <text evidence="7">Lacks conserved residue(s) required for the propagation of feature annotation.</text>
</comment>
<dbReference type="InterPro" id="IPR004839">
    <property type="entry name" value="Aminotransferase_I/II_large"/>
</dbReference>
<keyword evidence="3" id="KW-0732">Signal</keyword>
<reference evidence="11" key="1">
    <citation type="submission" date="2022-11" db="EMBL/GenBank/DDBJ databases">
        <authorList>
            <person name="Morgan W.R."/>
            <person name="Tartar A."/>
        </authorList>
    </citation>
    <scope>NUCLEOTIDE SEQUENCE</scope>
    <source>
        <strain evidence="11">ARSEF 373</strain>
    </source>
</reference>
<feature type="domain" description="EGF-like" evidence="10">
    <location>
        <begin position="1596"/>
        <end position="1633"/>
    </location>
</feature>
<feature type="region of interest" description="Disordered" evidence="8">
    <location>
        <begin position="1"/>
        <end position="57"/>
    </location>
</feature>
<dbReference type="InterPro" id="IPR017853">
    <property type="entry name" value="GH"/>
</dbReference>
<dbReference type="Pfam" id="PF00155">
    <property type="entry name" value="Aminotran_1_2"/>
    <property type="match status" value="1"/>
</dbReference>
<dbReference type="InterPro" id="IPR000742">
    <property type="entry name" value="EGF"/>
</dbReference>
<dbReference type="GO" id="GO:0006520">
    <property type="term" value="P:amino acid metabolic process"/>
    <property type="evidence" value="ECO:0007669"/>
    <property type="project" value="InterPro"/>
</dbReference>
<evidence type="ECO:0000256" key="9">
    <source>
        <dbReference type="SAM" id="Phobius"/>
    </source>
</evidence>
<dbReference type="InterPro" id="IPR015422">
    <property type="entry name" value="PyrdxlP-dep_Trfase_small"/>
</dbReference>
<dbReference type="GO" id="GO:0005886">
    <property type="term" value="C:plasma membrane"/>
    <property type="evidence" value="ECO:0007669"/>
    <property type="project" value="TreeGrafter"/>
</dbReference>
<organism evidence="11 12">
    <name type="scientific">Lagenidium giganteum</name>
    <dbReference type="NCBI Taxonomy" id="4803"/>
    <lineage>
        <taxon>Eukaryota</taxon>
        <taxon>Sar</taxon>
        <taxon>Stramenopiles</taxon>
        <taxon>Oomycota</taxon>
        <taxon>Peronosporomycetes</taxon>
        <taxon>Pythiales</taxon>
        <taxon>Pythiaceae</taxon>
    </lineage>
</organism>
<dbReference type="Gene3D" id="3.20.20.80">
    <property type="entry name" value="Glycosidases"/>
    <property type="match status" value="2"/>
</dbReference>
<dbReference type="Gene3D" id="3.40.640.10">
    <property type="entry name" value="Type I PLP-dependent aspartate aminotransferase-like (Major domain)"/>
    <property type="match status" value="2"/>
</dbReference>
<dbReference type="CDD" id="cd00053">
    <property type="entry name" value="EGF"/>
    <property type="match status" value="1"/>
</dbReference>
<dbReference type="InterPro" id="IPR004838">
    <property type="entry name" value="NHTrfase_class1_PyrdxlP-BS"/>
</dbReference>
<evidence type="ECO:0000313" key="12">
    <source>
        <dbReference type="Proteomes" id="UP001146120"/>
    </source>
</evidence>
<evidence type="ECO:0000256" key="6">
    <source>
        <dbReference type="ARBA" id="ARBA00023180"/>
    </source>
</evidence>
<evidence type="ECO:0000256" key="8">
    <source>
        <dbReference type="SAM" id="MobiDB-lite"/>
    </source>
</evidence>
<evidence type="ECO:0000256" key="2">
    <source>
        <dbReference type="ARBA" id="ARBA00007528"/>
    </source>
</evidence>
<keyword evidence="9" id="KW-0812">Transmembrane</keyword>
<dbReference type="InterPro" id="IPR005958">
    <property type="entry name" value="TyrNic_aminoTrfase"/>
</dbReference>